<dbReference type="InterPro" id="IPR006212">
    <property type="entry name" value="Furin_repeat"/>
</dbReference>
<dbReference type="PROSITE" id="PS00022">
    <property type="entry name" value="EGF_1"/>
    <property type="match status" value="1"/>
</dbReference>
<protein>
    <submittedName>
        <fullName evidence="3">Predicted protein</fullName>
    </submittedName>
</protein>
<dbReference type="InterPro" id="IPR000742">
    <property type="entry name" value="EGF"/>
</dbReference>
<accession>D2W4W4</accession>
<dbReference type="AlphaFoldDB" id="D2W4W4"/>
<name>D2W4W4_NAEGR</name>
<feature type="disulfide bond" evidence="1">
    <location>
        <begin position="34"/>
        <end position="43"/>
    </location>
</feature>
<organism evidence="4">
    <name type="scientific">Naegleria gruberi</name>
    <name type="common">Amoeba</name>
    <dbReference type="NCBI Taxonomy" id="5762"/>
    <lineage>
        <taxon>Eukaryota</taxon>
        <taxon>Discoba</taxon>
        <taxon>Heterolobosea</taxon>
        <taxon>Tetramitia</taxon>
        <taxon>Eutetramitia</taxon>
        <taxon>Vahlkampfiidae</taxon>
        <taxon>Naegleria</taxon>
    </lineage>
</organism>
<dbReference type="Proteomes" id="UP000006671">
    <property type="component" value="Unassembled WGS sequence"/>
</dbReference>
<sequence length="344" mass="37091">MVQSVNILFHVNRNVVCENGGNCTFSKGVEVCSCPPGFAGKTCDPACSSNKNCTDQYFPICDVSGVCTYECLSDGDCATVVGRPMCETGRNEFDIGGKCIAGCINDTSCIAKGMQYCNDGVCSNYACAADADCVSRGYSQCADFECRDECHVNSDCSDFGKYSICGADPSNNSTYHRCIPRSCFNNSDCADPMTGTPRCDLSTYLCAKADCSIDSDCYSYGYSLCSNSFCKIECLSHTDCNKPGLQRCGLNNTVPTEYRRCLESCDSTCEKCSENRITCLQCSTGFVVDNLGKCVIDSTNPVNNSTNPQNNTNPVDPVNPTNDTNPIKILLPQVVIIPLQVIIP</sequence>
<evidence type="ECO:0000259" key="2">
    <source>
        <dbReference type="PROSITE" id="PS50026"/>
    </source>
</evidence>
<comment type="caution">
    <text evidence="1">Lacks conserved residue(s) required for the propagation of feature annotation.</text>
</comment>
<keyword evidence="1" id="KW-0245">EGF-like domain</keyword>
<dbReference type="GeneID" id="8860677"/>
<dbReference type="VEuPathDB" id="AmoebaDB:NAEGRDRAFT_76452"/>
<keyword evidence="4" id="KW-1185">Reference proteome</keyword>
<evidence type="ECO:0000313" key="3">
    <source>
        <dbReference type="EMBL" id="EFC35886.1"/>
    </source>
</evidence>
<feature type="domain" description="EGF-like" evidence="2">
    <location>
        <begin position="6"/>
        <end position="44"/>
    </location>
</feature>
<dbReference type="Gene3D" id="2.10.25.10">
    <property type="entry name" value="Laminin"/>
    <property type="match status" value="1"/>
</dbReference>
<proteinExistence type="predicted"/>
<dbReference type="OrthoDB" id="9990982at2759"/>
<dbReference type="RefSeq" id="XP_002668630.1">
    <property type="nucleotide sequence ID" value="XM_002668584.1"/>
</dbReference>
<keyword evidence="1" id="KW-1015">Disulfide bond</keyword>
<evidence type="ECO:0000256" key="1">
    <source>
        <dbReference type="PROSITE-ProRule" id="PRU00076"/>
    </source>
</evidence>
<dbReference type="InParanoid" id="D2W4W4"/>
<dbReference type="EMBL" id="GG738994">
    <property type="protein sequence ID" value="EFC35886.1"/>
    <property type="molecule type" value="Genomic_DNA"/>
</dbReference>
<dbReference type="SUPFAM" id="SSF57196">
    <property type="entry name" value="EGF/Laminin"/>
    <property type="match status" value="1"/>
</dbReference>
<reference evidence="3 4" key="1">
    <citation type="journal article" date="2010" name="Cell">
        <title>The genome of Naegleria gruberi illuminates early eukaryotic versatility.</title>
        <authorList>
            <person name="Fritz-Laylin L.K."/>
            <person name="Prochnik S.E."/>
            <person name="Ginger M.L."/>
            <person name="Dacks J.B."/>
            <person name="Carpenter M.L."/>
            <person name="Field M.C."/>
            <person name="Kuo A."/>
            <person name="Paredez A."/>
            <person name="Chapman J."/>
            <person name="Pham J."/>
            <person name="Shu S."/>
            <person name="Neupane R."/>
            <person name="Cipriano M."/>
            <person name="Mancuso J."/>
            <person name="Tu H."/>
            <person name="Salamov A."/>
            <person name="Lindquist E."/>
            <person name="Shapiro H."/>
            <person name="Lucas S."/>
            <person name="Grigoriev I.V."/>
            <person name="Cande W.Z."/>
            <person name="Fulton C."/>
            <person name="Rokhsar D.S."/>
            <person name="Dawson S.C."/>
        </authorList>
    </citation>
    <scope>NUCLEOTIDE SEQUENCE [LARGE SCALE GENOMIC DNA]</scope>
    <source>
        <strain evidence="3 4">NEG-M</strain>
    </source>
</reference>
<gene>
    <name evidence="3" type="ORF">NAEGRDRAFT_76452</name>
</gene>
<evidence type="ECO:0000313" key="4">
    <source>
        <dbReference type="Proteomes" id="UP000006671"/>
    </source>
</evidence>
<dbReference type="SMART" id="SM00261">
    <property type="entry name" value="FU"/>
    <property type="match status" value="1"/>
</dbReference>
<dbReference type="PROSITE" id="PS50026">
    <property type="entry name" value="EGF_3"/>
    <property type="match status" value="1"/>
</dbReference>
<dbReference type="KEGG" id="ngr:NAEGRDRAFT_76452"/>